<dbReference type="InterPro" id="IPR011973">
    <property type="entry name" value="PaaD"/>
</dbReference>
<evidence type="ECO:0000256" key="1">
    <source>
        <dbReference type="ARBA" id="ARBA00022801"/>
    </source>
</evidence>
<dbReference type="EC" id="3.1.2.-" evidence="3"/>
<dbReference type="NCBIfam" id="TIGR02286">
    <property type="entry name" value="PaaD"/>
    <property type="match status" value="1"/>
</dbReference>
<keyword evidence="4" id="KW-1185">Reference proteome</keyword>
<dbReference type="PANTHER" id="PTHR42856">
    <property type="entry name" value="ACYL-COENZYME A THIOESTERASE PAAI"/>
    <property type="match status" value="1"/>
</dbReference>
<dbReference type="RefSeq" id="WP_311694627.1">
    <property type="nucleotide sequence ID" value="NZ_JAVREY010000010.1"/>
</dbReference>
<proteinExistence type="predicted"/>
<organism evidence="3 4">
    <name type="scientific">Streptomyces gibsoniae</name>
    <dbReference type="NCBI Taxonomy" id="3075529"/>
    <lineage>
        <taxon>Bacteria</taxon>
        <taxon>Bacillati</taxon>
        <taxon>Actinomycetota</taxon>
        <taxon>Actinomycetes</taxon>
        <taxon>Kitasatosporales</taxon>
        <taxon>Streptomycetaceae</taxon>
        <taxon>Streptomyces</taxon>
    </lineage>
</organism>
<accession>A0ABU2TS27</accession>
<evidence type="ECO:0000313" key="3">
    <source>
        <dbReference type="EMBL" id="MDT0463677.1"/>
    </source>
</evidence>
<dbReference type="EMBL" id="JAVREY010000010">
    <property type="protein sequence ID" value="MDT0463677.1"/>
    <property type="molecule type" value="Genomic_DNA"/>
</dbReference>
<dbReference type="PANTHER" id="PTHR42856:SF1">
    <property type="entry name" value="ACYL-COENZYME A THIOESTERASE PAAI"/>
    <property type="match status" value="1"/>
</dbReference>
<dbReference type="InterPro" id="IPR006683">
    <property type="entry name" value="Thioestr_dom"/>
</dbReference>
<dbReference type="GO" id="GO:0016787">
    <property type="term" value="F:hydrolase activity"/>
    <property type="evidence" value="ECO:0007669"/>
    <property type="project" value="UniProtKB-KW"/>
</dbReference>
<name>A0ABU2TS27_9ACTN</name>
<dbReference type="InterPro" id="IPR052723">
    <property type="entry name" value="Acyl-CoA_thioesterase_PaaI"/>
</dbReference>
<evidence type="ECO:0000313" key="4">
    <source>
        <dbReference type="Proteomes" id="UP001183809"/>
    </source>
</evidence>
<keyword evidence="1 3" id="KW-0378">Hydrolase</keyword>
<gene>
    <name evidence="3" type="primary">paaI</name>
    <name evidence="3" type="ORF">RM764_11700</name>
</gene>
<sequence length="142" mass="15107">MTQVQGPGMSPAEAMFAEDKASRRLGMELVEHGVGVAVLRMTVTEDMVNGHGIAHGGYLFLLADTAFACACNSHGPVTVAAAADIDFVAPAREGDVLVATARERTRYGRSGIYDVSVLRGDEVIAEFRGRSRVLRTVGDARN</sequence>
<evidence type="ECO:0000259" key="2">
    <source>
        <dbReference type="Pfam" id="PF03061"/>
    </source>
</evidence>
<dbReference type="Pfam" id="PF03061">
    <property type="entry name" value="4HBT"/>
    <property type="match status" value="1"/>
</dbReference>
<feature type="domain" description="Thioesterase" evidence="2">
    <location>
        <begin position="51"/>
        <end position="122"/>
    </location>
</feature>
<dbReference type="InterPro" id="IPR003736">
    <property type="entry name" value="PAAI_dom"/>
</dbReference>
<dbReference type="Proteomes" id="UP001183809">
    <property type="component" value="Unassembled WGS sequence"/>
</dbReference>
<dbReference type="CDD" id="cd03443">
    <property type="entry name" value="PaaI_thioesterase"/>
    <property type="match status" value="1"/>
</dbReference>
<dbReference type="SUPFAM" id="SSF54637">
    <property type="entry name" value="Thioesterase/thiol ester dehydrase-isomerase"/>
    <property type="match status" value="1"/>
</dbReference>
<dbReference type="InterPro" id="IPR029069">
    <property type="entry name" value="HotDog_dom_sf"/>
</dbReference>
<dbReference type="Gene3D" id="3.10.129.10">
    <property type="entry name" value="Hotdog Thioesterase"/>
    <property type="match status" value="1"/>
</dbReference>
<dbReference type="NCBIfam" id="TIGR00369">
    <property type="entry name" value="unchar_dom_1"/>
    <property type="match status" value="1"/>
</dbReference>
<protein>
    <submittedName>
        <fullName evidence="3">Hydroxyphenylacetyl-CoA thioesterase PaaI</fullName>
        <ecNumber evidence="3">3.1.2.-</ecNumber>
    </submittedName>
</protein>
<reference evidence="4" key="1">
    <citation type="submission" date="2023-07" db="EMBL/GenBank/DDBJ databases">
        <title>30 novel species of actinomycetes from the DSMZ collection.</title>
        <authorList>
            <person name="Nouioui I."/>
        </authorList>
    </citation>
    <scope>NUCLEOTIDE SEQUENCE [LARGE SCALE GENOMIC DNA]</scope>
    <source>
        <strain evidence="4">DSM 41699</strain>
    </source>
</reference>
<comment type="caution">
    <text evidence="3">The sequence shown here is derived from an EMBL/GenBank/DDBJ whole genome shotgun (WGS) entry which is preliminary data.</text>
</comment>